<evidence type="ECO:0000256" key="1">
    <source>
        <dbReference type="ARBA" id="ARBA00008226"/>
    </source>
</evidence>
<dbReference type="GO" id="GO:0005737">
    <property type="term" value="C:cytoplasm"/>
    <property type="evidence" value="ECO:0007669"/>
    <property type="project" value="UniProtKB-SubCell"/>
</dbReference>
<protein>
    <recommendedName>
        <fullName evidence="8">Histidine--tRNA ligase</fullName>
        <ecNumber evidence="8">6.1.1.21</ecNumber>
    </recommendedName>
    <alternativeName>
        <fullName evidence="8">Histidyl-tRNA synthetase</fullName>
        <shortName evidence="8">HisRS</shortName>
    </alternativeName>
</protein>
<dbReference type="Pfam" id="PF13393">
    <property type="entry name" value="tRNA-synt_His"/>
    <property type="match status" value="1"/>
</dbReference>
<keyword evidence="6 8" id="KW-0030">Aminoacyl-tRNA synthetase</keyword>
<dbReference type="Proteomes" id="UP000176329">
    <property type="component" value="Unassembled WGS sequence"/>
</dbReference>
<comment type="subcellular location">
    <subcellularLocation>
        <location evidence="8">Cytoplasm</location>
    </subcellularLocation>
</comment>
<evidence type="ECO:0000256" key="6">
    <source>
        <dbReference type="ARBA" id="ARBA00023146"/>
    </source>
</evidence>
<dbReference type="InterPro" id="IPR033656">
    <property type="entry name" value="HisRS_anticodon"/>
</dbReference>
<feature type="binding site" evidence="9">
    <location>
        <position position="122"/>
    </location>
    <ligand>
        <name>L-histidine</name>
        <dbReference type="ChEBI" id="CHEBI:57595"/>
    </ligand>
</feature>
<dbReference type="GO" id="GO:0005524">
    <property type="term" value="F:ATP binding"/>
    <property type="evidence" value="ECO:0007669"/>
    <property type="project" value="UniProtKB-UniRule"/>
</dbReference>
<evidence type="ECO:0000256" key="9">
    <source>
        <dbReference type="PIRSR" id="PIRSR001549-1"/>
    </source>
</evidence>
<dbReference type="SUPFAM" id="SSF52954">
    <property type="entry name" value="Class II aaRS ABD-related"/>
    <property type="match status" value="1"/>
</dbReference>
<dbReference type="InterPro" id="IPR004516">
    <property type="entry name" value="HisRS/HisZ"/>
</dbReference>
<dbReference type="InterPro" id="IPR015807">
    <property type="entry name" value="His-tRNA-ligase"/>
</dbReference>
<dbReference type="PROSITE" id="PS50862">
    <property type="entry name" value="AA_TRNA_LIGASE_II"/>
    <property type="match status" value="1"/>
</dbReference>
<dbReference type="PANTHER" id="PTHR43707:SF1">
    <property type="entry name" value="HISTIDINE--TRNA LIGASE, MITOCHONDRIAL-RELATED"/>
    <property type="match status" value="1"/>
</dbReference>
<dbReference type="SUPFAM" id="SSF55681">
    <property type="entry name" value="Class II aaRS and biotin synthetases"/>
    <property type="match status" value="1"/>
</dbReference>
<comment type="similarity">
    <text evidence="1 8">Belongs to the class-II aminoacyl-tRNA synthetase family.</text>
</comment>
<dbReference type="CDD" id="cd00859">
    <property type="entry name" value="HisRS_anticodon"/>
    <property type="match status" value="1"/>
</dbReference>
<dbReference type="InterPro" id="IPR006195">
    <property type="entry name" value="aa-tRNA-synth_II"/>
</dbReference>
<feature type="binding site" evidence="9">
    <location>
        <position position="104"/>
    </location>
    <ligand>
        <name>L-histidine</name>
        <dbReference type="ChEBI" id="CHEBI:57595"/>
    </ligand>
</feature>
<evidence type="ECO:0000259" key="10">
    <source>
        <dbReference type="PROSITE" id="PS50862"/>
    </source>
</evidence>
<keyword evidence="8" id="KW-0963">Cytoplasm</keyword>
<feature type="domain" description="Aminoacyl-transfer RNA synthetases class-II family profile" evidence="10">
    <location>
        <begin position="22"/>
        <end position="315"/>
    </location>
</feature>
<dbReference type="EC" id="6.1.1.21" evidence="8"/>
<keyword evidence="3 8" id="KW-0547">Nucleotide-binding</keyword>
<evidence type="ECO:0000313" key="11">
    <source>
        <dbReference type="EMBL" id="OGH60511.1"/>
    </source>
</evidence>
<feature type="binding site" evidence="9">
    <location>
        <position position="118"/>
    </location>
    <ligand>
        <name>L-histidine</name>
        <dbReference type="ChEBI" id="CHEBI:57595"/>
    </ligand>
</feature>
<dbReference type="HAMAP" id="MF_00127">
    <property type="entry name" value="His_tRNA_synth"/>
    <property type="match status" value="1"/>
</dbReference>
<dbReference type="InterPro" id="IPR036621">
    <property type="entry name" value="Anticodon-bd_dom_sf"/>
</dbReference>
<dbReference type="EMBL" id="MFPV01000058">
    <property type="protein sequence ID" value="OGH60511.1"/>
    <property type="molecule type" value="Genomic_DNA"/>
</dbReference>
<comment type="catalytic activity">
    <reaction evidence="7 8">
        <text>tRNA(His) + L-histidine + ATP = L-histidyl-tRNA(His) + AMP + diphosphate + H(+)</text>
        <dbReference type="Rhea" id="RHEA:17313"/>
        <dbReference type="Rhea" id="RHEA-COMP:9665"/>
        <dbReference type="Rhea" id="RHEA-COMP:9689"/>
        <dbReference type="ChEBI" id="CHEBI:15378"/>
        <dbReference type="ChEBI" id="CHEBI:30616"/>
        <dbReference type="ChEBI" id="CHEBI:33019"/>
        <dbReference type="ChEBI" id="CHEBI:57595"/>
        <dbReference type="ChEBI" id="CHEBI:78442"/>
        <dbReference type="ChEBI" id="CHEBI:78527"/>
        <dbReference type="ChEBI" id="CHEBI:456215"/>
        <dbReference type="EC" id="6.1.1.21"/>
    </reaction>
</comment>
<dbReference type="PIRSF" id="PIRSF001549">
    <property type="entry name" value="His-tRNA_synth"/>
    <property type="match status" value="1"/>
</dbReference>
<dbReference type="GO" id="GO:0006427">
    <property type="term" value="P:histidyl-tRNA aminoacylation"/>
    <property type="evidence" value="ECO:0007669"/>
    <property type="project" value="UniProtKB-UniRule"/>
</dbReference>
<comment type="caution">
    <text evidence="11">The sequence shown here is derived from an EMBL/GenBank/DDBJ whole genome shotgun (WGS) entry which is preliminary data.</text>
</comment>
<feature type="binding site" evidence="9">
    <location>
        <begin position="252"/>
        <end position="253"/>
    </location>
    <ligand>
        <name>L-histidine</name>
        <dbReference type="ChEBI" id="CHEBI:57595"/>
    </ligand>
</feature>
<keyword evidence="4 8" id="KW-0067">ATP-binding</keyword>
<evidence type="ECO:0000313" key="12">
    <source>
        <dbReference type="Proteomes" id="UP000176329"/>
    </source>
</evidence>
<gene>
    <name evidence="8" type="primary">hisS</name>
    <name evidence="11" type="ORF">A2848_02375</name>
</gene>
<evidence type="ECO:0000256" key="3">
    <source>
        <dbReference type="ARBA" id="ARBA00022741"/>
    </source>
</evidence>
<evidence type="ECO:0000256" key="2">
    <source>
        <dbReference type="ARBA" id="ARBA00022598"/>
    </source>
</evidence>
<name>A0A1F6LMC5_9BACT</name>
<feature type="binding site" evidence="9">
    <location>
        <position position="248"/>
    </location>
    <ligand>
        <name>L-histidine</name>
        <dbReference type="ChEBI" id="CHEBI:57595"/>
    </ligand>
</feature>
<dbReference type="Gene3D" id="3.30.930.10">
    <property type="entry name" value="Bira Bifunctional Protein, Domain 2"/>
    <property type="match status" value="1"/>
</dbReference>
<proteinExistence type="inferred from homology"/>
<dbReference type="NCBIfam" id="TIGR00442">
    <property type="entry name" value="hisS"/>
    <property type="match status" value="1"/>
</dbReference>
<keyword evidence="2 8" id="KW-0436">Ligase</keyword>
<comment type="subunit">
    <text evidence="8">Homodimer.</text>
</comment>
<evidence type="ECO:0000256" key="5">
    <source>
        <dbReference type="ARBA" id="ARBA00022917"/>
    </source>
</evidence>
<organism evidence="11 12">
    <name type="scientific">Candidatus Magasanikbacteria bacterium RIFCSPHIGHO2_01_FULL_50_8</name>
    <dbReference type="NCBI Taxonomy" id="1798674"/>
    <lineage>
        <taxon>Bacteria</taxon>
        <taxon>Candidatus Magasanikiibacteriota</taxon>
    </lineage>
</organism>
<evidence type="ECO:0000256" key="7">
    <source>
        <dbReference type="ARBA" id="ARBA00047639"/>
    </source>
</evidence>
<dbReference type="Pfam" id="PF03129">
    <property type="entry name" value="HGTP_anticodon"/>
    <property type="match status" value="1"/>
</dbReference>
<dbReference type="InterPro" id="IPR041715">
    <property type="entry name" value="HisRS-like_core"/>
</dbReference>
<dbReference type="CDD" id="cd00773">
    <property type="entry name" value="HisRS-like_core"/>
    <property type="match status" value="1"/>
</dbReference>
<sequence length="419" mass="48085">MKDILPRDQHYWKAVYEKAQSIAEDFGFDRIDTPVLEDASLFLRGLGKVTDIVEKEMYMFEDRDADKVTLRPENTASIVRAYLQHGMWNQPQPVKLWYWGPMFRHERPQEGRQRQFWQAGFEVLGDPSPVIDAMVIQMTWLLYNEFGVPVTIHINSMGMPDDRTRYKMELVQYYRAHRAEICENCKARLMKNPLRVLDCKEEGCQPVKANAPQIVDYLSNDSRDHFMKVLEYLDELGIPYFLNHTLVRGLDYYTRTVFEVVTSDEEQGSQTALCGGGRYDLLVEELGGKPTPACGVAPGIERLIVQLKKRQLPLPPQRQPQVYVAQLGDLSRRKAMLLFARLRAEGVMADQDFSKGSLKAQLESANAKKIPFAFVIGQKEVQEGTVIMRDMDSGVQETIDFNKAPQILKRKLGIDKSVE</sequence>
<dbReference type="Gene3D" id="3.40.50.800">
    <property type="entry name" value="Anticodon-binding domain"/>
    <property type="match status" value="1"/>
</dbReference>
<dbReference type="InterPro" id="IPR004154">
    <property type="entry name" value="Anticodon-bd"/>
</dbReference>
<dbReference type="AlphaFoldDB" id="A0A1F6LMC5"/>
<dbReference type="PANTHER" id="PTHR43707">
    <property type="entry name" value="HISTIDYL-TRNA SYNTHETASE"/>
    <property type="match status" value="1"/>
</dbReference>
<reference evidence="11 12" key="1">
    <citation type="journal article" date="2016" name="Nat. Commun.">
        <title>Thousands of microbial genomes shed light on interconnected biogeochemical processes in an aquifer system.</title>
        <authorList>
            <person name="Anantharaman K."/>
            <person name="Brown C.T."/>
            <person name="Hug L.A."/>
            <person name="Sharon I."/>
            <person name="Castelle C.J."/>
            <person name="Probst A.J."/>
            <person name="Thomas B.C."/>
            <person name="Singh A."/>
            <person name="Wilkins M.J."/>
            <person name="Karaoz U."/>
            <person name="Brodie E.L."/>
            <person name="Williams K.H."/>
            <person name="Hubbard S.S."/>
            <person name="Banfield J.F."/>
        </authorList>
    </citation>
    <scope>NUCLEOTIDE SEQUENCE [LARGE SCALE GENOMIC DNA]</scope>
</reference>
<evidence type="ECO:0000256" key="8">
    <source>
        <dbReference type="HAMAP-Rule" id="MF_00127"/>
    </source>
</evidence>
<accession>A0A1F6LMC5</accession>
<evidence type="ECO:0000256" key="4">
    <source>
        <dbReference type="ARBA" id="ARBA00022840"/>
    </source>
</evidence>
<feature type="binding site" evidence="9">
    <location>
        <begin position="73"/>
        <end position="75"/>
    </location>
    <ligand>
        <name>L-histidine</name>
        <dbReference type="ChEBI" id="CHEBI:57595"/>
    </ligand>
</feature>
<keyword evidence="5 8" id="KW-0648">Protein biosynthesis</keyword>
<dbReference type="GO" id="GO:0004821">
    <property type="term" value="F:histidine-tRNA ligase activity"/>
    <property type="evidence" value="ECO:0007669"/>
    <property type="project" value="UniProtKB-UniRule"/>
</dbReference>
<dbReference type="InterPro" id="IPR045864">
    <property type="entry name" value="aa-tRNA-synth_II/BPL/LPL"/>
</dbReference>